<evidence type="ECO:0000313" key="1">
    <source>
        <dbReference type="EMBL" id="KAH9419362.1"/>
    </source>
</evidence>
<accession>A0ABQ8J9S6</accession>
<dbReference type="EMBL" id="NJHN03000060">
    <property type="protein sequence ID" value="KAH9419362.1"/>
    <property type="molecule type" value="Genomic_DNA"/>
</dbReference>
<dbReference type="Proteomes" id="UP000887458">
    <property type="component" value="Unassembled WGS sequence"/>
</dbReference>
<name>A0ABQ8J9S6_DERPT</name>
<sequence>MKCKNGKPFQKKIQYCNDDDDDDVKLTLKLLKLNDHCNGSGGYRDNNISLNKYEFIVFFLSKKENHLIMEKVKSQCINFETETIEIINFLSEYLWNRNHVTHTFIFFSFNNFHQ</sequence>
<protein>
    <submittedName>
        <fullName evidence="1">Uncharacterized protein</fullName>
    </submittedName>
</protein>
<reference evidence="1 2" key="1">
    <citation type="journal article" date="2018" name="J. Allergy Clin. Immunol.">
        <title>High-quality assembly of Dermatophagoides pteronyssinus genome and transcriptome reveals a wide range of novel allergens.</title>
        <authorList>
            <person name="Liu X.Y."/>
            <person name="Yang K.Y."/>
            <person name="Wang M.Q."/>
            <person name="Kwok J.S."/>
            <person name="Zeng X."/>
            <person name="Yang Z."/>
            <person name="Xiao X.J."/>
            <person name="Lau C.P."/>
            <person name="Li Y."/>
            <person name="Huang Z.M."/>
            <person name="Ba J.G."/>
            <person name="Yim A.K."/>
            <person name="Ouyang C.Y."/>
            <person name="Ngai S.M."/>
            <person name="Chan T.F."/>
            <person name="Leung E.L."/>
            <person name="Liu L."/>
            <person name="Liu Z.G."/>
            <person name="Tsui S.K."/>
        </authorList>
    </citation>
    <scope>NUCLEOTIDE SEQUENCE [LARGE SCALE GENOMIC DNA]</scope>
    <source>
        <strain evidence="1">Derp</strain>
    </source>
</reference>
<gene>
    <name evidence="1" type="ORF">DERP_005873</name>
</gene>
<proteinExistence type="predicted"/>
<comment type="caution">
    <text evidence="1">The sequence shown here is derived from an EMBL/GenBank/DDBJ whole genome shotgun (WGS) entry which is preliminary data.</text>
</comment>
<organism evidence="1 2">
    <name type="scientific">Dermatophagoides pteronyssinus</name>
    <name type="common">European house dust mite</name>
    <dbReference type="NCBI Taxonomy" id="6956"/>
    <lineage>
        <taxon>Eukaryota</taxon>
        <taxon>Metazoa</taxon>
        <taxon>Ecdysozoa</taxon>
        <taxon>Arthropoda</taxon>
        <taxon>Chelicerata</taxon>
        <taxon>Arachnida</taxon>
        <taxon>Acari</taxon>
        <taxon>Acariformes</taxon>
        <taxon>Sarcoptiformes</taxon>
        <taxon>Astigmata</taxon>
        <taxon>Psoroptidia</taxon>
        <taxon>Analgoidea</taxon>
        <taxon>Pyroglyphidae</taxon>
        <taxon>Dermatophagoidinae</taxon>
        <taxon>Dermatophagoides</taxon>
    </lineage>
</organism>
<keyword evidence="2" id="KW-1185">Reference proteome</keyword>
<evidence type="ECO:0000313" key="2">
    <source>
        <dbReference type="Proteomes" id="UP000887458"/>
    </source>
</evidence>
<reference evidence="1 2" key="2">
    <citation type="journal article" date="2022" name="Mol. Biol. Evol.">
        <title>Comparative Genomics Reveals Insights into the Divergent Evolution of Astigmatic Mites and Household Pest Adaptations.</title>
        <authorList>
            <person name="Xiong Q."/>
            <person name="Wan A.T."/>
            <person name="Liu X."/>
            <person name="Fung C.S."/>
            <person name="Xiao X."/>
            <person name="Malainual N."/>
            <person name="Hou J."/>
            <person name="Wang L."/>
            <person name="Wang M."/>
            <person name="Yang K.Y."/>
            <person name="Cui Y."/>
            <person name="Leung E.L."/>
            <person name="Nong W."/>
            <person name="Shin S.K."/>
            <person name="Au S.W."/>
            <person name="Jeong K.Y."/>
            <person name="Chew F.T."/>
            <person name="Hui J.H."/>
            <person name="Leung T.F."/>
            <person name="Tungtrongchitr A."/>
            <person name="Zhong N."/>
            <person name="Liu Z."/>
            <person name="Tsui S.K."/>
        </authorList>
    </citation>
    <scope>NUCLEOTIDE SEQUENCE [LARGE SCALE GENOMIC DNA]</scope>
    <source>
        <strain evidence="1">Derp</strain>
    </source>
</reference>